<sequence>MLIAYNEERQLFLPYQYTREDLQRYRRLMKFYCPQCQHPVHLKIGQYNIPHFAHQSKNNCAQLFAEGESQLHLQGKLQLFEWLKKIGHTVMLEPYLKELSQRPDLLVTSDRRQVAIEFQCSTITHEKWLSRTLGYKKNAIQVLWLFQTSLKNSSLQGIQKLNISPILQKVIAYTAQDQPYLITYDAKTARFIYWTNLLPVYGHTFIGKVQEMTTNMQHFPFYEPVVITIEEFRLYWQLYKRYCRQFAYQRLLHNHKGVQDAFLRSCYELGFTLTAMPDYVGIPVKASEAIPMFSLEWQTILHYFCQGIQQLPHELNKSEIRFFLSEQNIDITDQAVKAIQNYGAIFAKNYQNHYIPDICGHVYAHLFAIATIY</sequence>
<dbReference type="InterPro" id="IPR057253">
    <property type="entry name" value="CoiA-like_N"/>
</dbReference>
<dbReference type="Proteomes" id="UP001178322">
    <property type="component" value="Chromosome"/>
</dbReference>
<evidence type="ECO:0000313" key="3">
    <source>
        <dbReference type="EMBL" id="WHY52433.1"/>
    </source>
</evidence>
<gene>
    <name evidence="3" type="ORF">QNH24_04140</name>
</gene>
<dbReference type="Pfam" id="PF25164">
    <property type="entry name" value="CoiA_N"/>
    <property type="match status" value="1"/>
</dbReference>
<evidence type="ECO:0000313" key="4">
    <source>
        <dbReference type="Proteomes" id="UP001178322"/>
    </source>
</evidence>
<feature type="domain" description="Competence protein CoiA-like N-terminal" evidence="2">
    <location>
        <begin position="16"/>
        <end position="61"/>
    </location>
</feature>
<dbReference type="Pfam" id="PF06054">
    <property type="entry name" value="CoiA_nuc"/>
    <property type="match status" value="1"/>
</dbReference>
<feature type="domain" description="Competence protein CoiA nuclease-like" evidence="1">
    <location>
        <begin position="68"/>
        <end position="219"/>
    </location>
</feature>
<dbReference type="PIRSF" id="PIRSF007487">
    <property type="entry name" value="Competence-induced_CoiA_bac"/>
    <property type="match status" value="1"/>
</dbReference>
<dbReference type="InterPro" id="IPR021176">
    <property type="entry name" value="Competence-induced_CoiA"/>
</dbReference>
<evidence type="ECO:0000259" key="2">
    <source>
        <dbReference type="Pfam" id="PF25164"/>
    </source>
</evidence>
<dbReference type="InterPro" id="IPR010330">
    <property type="entry name" value="CoiA_nuc"/>
</dbReference>
<proteinExistence type="predicted"/>
<reference evidence="3" key="1">
    <citation type="submission" date="2023-05" db="EMBL/GenBank/DDBJ databases">
        <title>Comparative genomics of Bacillaceae isolates and their secondary metabolite potential.</title>
        <authorList>
            <person name="Song L."/>
            <person name="Nielsen L.J."/>
            <person name="Mohite O."/>
            <person name="Xu X."/>
            <person name="Weber T."/>
            <person name="Kovacs A.T."/>
        </authorList>
    </citation>
    <scope>NUCLEOTIDE SEQUENCE</scope>
    <source>
        <strain evidence="3">LY1</strain>
    </source>
</reference>
<organism evidence="3 4">
    <name type="scientific">Lysinibacillus pakistanensis</name>
    <dbReference type="NCBI Taxonomy" id="759811"/>
    <lineage>
        <taxon>Bacteria</taxon>
        <taxon>Bacillati</taxon>
        <taxon>Bacillota</taxon>
        <taxon>Bacilli</taxon>
        <taxon>Bacillales</taxon>
        <taxon>Bacillaceae</taxon>
        <taxon>Lysinibacillus</taxon>
    </lineage>
</organism>
<evidence type="ECO:0000259" key="1">
    <source>
        <dbReference type="Pfam" id="PF06054"/>
    </source>
</evidence>
<name>A0AAX3WX25_9BACI</name>
<accession>A0AAX3WX25</accession>
<dbReference type="EMBL" id="CP126101">
    <property type="protein sequence ID" value="WHY52433.1"/>
    <property type="molecule type" value="Genomic_DNA"/>
</dbReference>
<protein>
    <submittedName>
        <fullName evidence="3">Competence protein CoiA family protein</fullName>
    </submittedName>
</protein>
<dbReference type="AlphaFoldDB" id="A0AAX3WX25"/>
<dbReference type="RefSeq" id="WP_283870879.1">
    <property type="nucleotide sequence ID" value="NZ_CP126101.1"/>
</dbReference>